<dbReference type="Pfam" id="PF17946">
    <property type="entry name" value="RecC_C"/>
    <property type="match status" value="1"/>
</dbReference>
<dbReference type="InterPro" id="IPR027417">
    <property type="entry name" value="P-loop_NTPase"/>
</dbReference>
<evidence type="ECO:0000259" key="11">
    <source>
        <dbReference type="Pfam" id="PF17946"/>
    </source>
</evidence>
<dbReference type="InterPro" id="IPR041500">
    <property type="entry name" value="RecC_C"/>
</dbReference>
<keyword evidence="3 10" id="KW-0227">DNA damage</keyword>
<dbReference type="PIRSF" id="PIRSF000980">
    <property type="entry name" value="RecC"/>
    <property type="match status" value="1"/>
</dbReference>
<comment type="function">
    <text evidence="10">A helicase/nuclease that prepares dsDNA breaks (DSB) for recombinational DNA repair. Binds to DSBs and unwinds DNA via a highly rapid and processive ATP-dependent bidirectional helicase activity. Unwinds dsDNA until it encounters a Chi (crossover hotspot instigator) sequence from the 3' direction. Cuts ssDNA a few nucleotides 3' to the Chi site. The properties and activities of the enzyme are changed at Chi. The Chi-altered holoenzyme produces a long 3'-ssDNA overhang and facilitates RecA-binding to the ssDNA for homologous DNA recombination and repair. Holoenzyme degrades any linearized DNA that is unable to undergo homologous recombination. In the holoenzyme this subunit recognizes the wild-type Chi sequence, and when added to isolated RecB increases its ATP-dependent helicase processivity.</text>
</comment>
<dbReference type="GO" id="GO:0005524">
    <property type="term" value="F:ATP binding"/>
    <property type="evidence" value="ECO:0007669"/>
    <property type="project" value="UniProtKB-UniRule"/>
</dbReference>
<evidence type="ECO:0000256" key="9">
    <source>
        <dbReference type="ARBA" id="ARBA00023204"/>
    </source>
</evidence>
<evidence type="ECO:0000256" key="8">
    <source>
        <dbReference type="ARBA" id="ARBA00023125"/>
    </source>
</evidence>
<evidence type="ECO:0000256" key="2">
    <source>
        <dbReference type="ARBA" id="ARBA00022741"/>
    </source>
</evidence>
<dbReference type="HOGENOM" id="CLU_007513_1_0_6"/>
<keyword evidence="13" id="KW-1185">Reference proteome</keyword>
<protein>
    <recommendedName>
        <fullName evidence="10">RecBCD enzyme subunit RecC</fullName>
    </recommendedName>
    <alternativeName>
        <fullName evidence="10">Exonuclease V subunit RecC</fullName>
        <shortName evidence="10">ExoV subunit RecC</shortName>
    </alternativeName>
    <alternativeName>
        <fullName evidence="10">Helicase/nuclease RecBCD subunit RecC</fullName>
    </alternativeName>
</protein>
<dbReference type="Pfam" id="PF04257">
    <property type="entry name" value="Exonuc_V_gamma"/>
    <property type="match status" value="1"/>
</dbReference>
<evidence type="ECO:0000256" key="3">
    <source>
        <dbReference type="ARBA" id="ARBA00022763"/>
    </source>
</evidence>
<dbReference type="PANTHER" id="PTHR30591">
    <property type="entry name" value="RECBCD ENZYME SUBUNIT RECC"/>
    <property type="match status" value="1"/>
</dbReference>
<dbReference type="STRING" id="198628.Dda3937_02947"/>
<dbReference type="GO" id="GO:0003677">
    <property type="term" value="F:DNA binding"/>
    <property type="evidence" value="ECO:0007669"/>
    <property type="project" value="UniProtKB-UniRule"/>
</dbReference>
<dbReference type="GO" id="GO:0008854">
    <property type="term" value="F:exodeoxyribonuclease V activity"/>
    <property type="evidence" value="ECO:0007669"/>
    <property type="project" value="InterPro"/>
</dbReference>
<keyword evidence="5 10" id="KW-0347">Helicase</keyword>
<dbReference type="GO" id="GO:0009338">
    <property type="term" value="C:exodeoxyribonuclease V complex"/>
    <property type="evidence" value="ECO:0007669"/>
    <property type="project" value="InterPro"/>
</dbReference>
<comment type="similarity">
    <text evidence="10">Belongs to the RecC family.</text>
</comment>
<keyword evidence="6 10" id="KW-0269">Exonuclease</keyword>
<dbReference type="InterPro" id="IPR013986">
    <property type="entry name" value="DExx_box_DNA_helicase_dom_sf"/>
</dbReference>
<evidence type="ECO:0000256" key="5">
    <source>
        <dbReference type="ARBA" id="ARBA00022806"/>
    </source>
</evidence>
<evidence type="ECO:0000313" key="13">
    <source>
        <dbReference type="Proteomes" id="UP000006859"/>
    </source>
</evidence>
<dbReference type="AlphaFoldDB" id="E0SCN5"/>
<reference evidence="12 13" key="1">
    <citation type="journal article" date="2011" name="J. Bacteriol.">
        <title>Genome sequence of the plant-pathogenic bacterium Dickeya dadantii 3937.</title>
        <authorList>
            <person name="Glasner J.D."/>
            <person name="Yang C.H."/>
            <person name="Reverchon S."/>
            <person name="Hugouvieux-Cotte-Pattat N."/>
            <person name="Condemine G."/>
            <person name="Bohin J.P."/>
            <person name="Van Gijsegem F."/>
            <person name="Yang S."/>
            <person name="Franza T."/>
            <person name="Expert D."/>
            <person name="Plunkett G. III"/>
            <person name="San Francisco M.J."/>
            <person name="Charkowski A.O."/>
            <person name="Py B."/>
            <person name="Bell K."/>
            <person name="Rauscher L."/>
            <person name="Rodriguez-Palenzuela P."/>
            <person name="Toussaint A."/>
            <person name="Holeva M.C."/>
            <person name="He S.Y."/>
            <person name="Douet V."/>
            <person name="Boccara M."/>
            <person name="Blanco C."/>
            <person name="Toth I."/>
            <person name="Anderson B.D."/>
            <person name="Biehl B.S."/>
            <person name="Mau B."/>
            <person name="Flynn S.M."/>
            <person name="Barras F."/>
            <person name="Lindeberg M."/>
            <person name="Birch P.R."/>
            <person name="Tsuyumu S."/>
            <person name="Shi X."/>
            <person name="Hibbing M."/>
            <person name="Yap M.N."/>
            <person name="Carpentier M."/>
            <person name="Dassa E."/>
            <person name="Umehara M."/>
            <person name="Kim J.F."/>
            <person name="Rusch M."/>
            <person name="Soni P."/>
            <person name="Mayhew G.F."/>
            <person name="Fouts D.E."/>
            <person name="Gill S.R."/>
            <person name="Blattner F.R."/>
            <person name="Keen N.T."/>
            <person name="Perna N.T."/>
        </authorList>
    </citation>
    <scope>NUCLEOTIDE SEQUENCE [LARGE SCALE GENOMIC DNA]</scope>
    <source>
        <strain evidence="12 13">3937</strain>
    </source>
</reference>
<dbReference type="SUPFAM" id="SSF52540">
    <property type="entry name" value="P-loop containing nucleoside triphosphate hydrolases"/>
    <property type="match status" value="2"/>
</dbReference>
<evidence type="ECO:0000256" key="7">
    <source>
        <dbReference type="ARBA" id="ARBA00022840"/>
    </source>
</evidence>
<keyword evidence="7 10" id="KW-0067">ATP-binding</keyword>
<accession>E0SCN5</accession>
<dbReference type="Gene3D" id="3.40.50.10930">
    <property type="match status" value="1"/>
</dbReference>
<dbReference type="EMBL" id="CP002038">
    <property type="protein sequence ID" value="ADM98559.1"/>
    <property type="molecule type" value="Genomic_DNA"/>
</dbReference>
<feature type="domain" description="RecC C-terminal" evidence="11">
    <location>
        <begin position="862"/>
        <end position="1101"/>
    </location>
</feature>
<dbReference type="HAMAP" id="MF_01486">
    <property type="entry name" value="RecC"/>
    <property type="match status" value="1"/>
</dbReference>
<dbReference type="InterPro" id="IPR011335">
    <property type="entry name" value="Restrct_endonuc-II-like"/>
</dbReference>
<evidence type="ECO:0000256" key="1">
    <source>
        <dbReference type="ARBA" id="ARBA00022722"/>
    </source>
</evidence>
<dbReference type="InterPro" id="IPR006697">
    <property type="entry name" value="RecC"/>
</dbReference>
<evidence type="ECO:0000256" key="4">
    <source>
        <dbReference type="ARBA" id="ARBA00022801"/>
    </source>
</evidence>
<sequence>MQPSCPEKTMSENRLQPGLMAIHSNHPEALRDVLVSWMAANPLGGLENELILVQSNGIGQWLKLALARDVCDGGCGVAAALDVELPSRFFWQVYRSVLGYDQVPETSPFDKSLLVWRLVRLLPELLAQPEFAALARFLQQDADLRKRYQLAERLADLFDQYQVYRADWLADWTAGRDVLATSRRGVEALPDDQRWQPLLWRALLADIGEALSGTSRAALHRRFLDEVKRRGDGDRPAGLPSRVMVFGISSLPQQALELLAAIGRWTQVFMCVHNPCEHYWGNIIADKDLLRAERARQQRKPGMPEAVALEELHQHAHPLLAAWGKQGRDYIGLLDEYDQREQYESLLQPLISRIDLFDSNGESCLLNQLQDDIRDLRPLAESRARWPAIDPHQDRSIRFHVAHSAQREVEVLHDQLLAAFAADPTLRPRDVIVMVPDINGYAPHIQAVFGLIDRQKDPRYIPFSVADRGPRQNNLLLAALERLLTLPQSRVAVSDVLDLLEVPAVRQRFSIAEEQLPLLQRWIRAANVRWGLHARQRQSLDLPDAPEQNSWFFGLRRMLLGYAVGTGDAWRDIEPLDEIGGLDAVLAGQLALLLDRLDYSWQQLCQPATPAQWGERLRALLSTFFTADEGEDGFMLLQLDEGLQNWLEACESVTLEQALPLSVVREHWLGLFEQSSLTQPFFAGAVTFATLMPMRAIPFRHVCLLGMNDGDYPRNRVPLDFDLMGQDYRPGDRSRREDDRYLFLEALLSARERLYISWVGRSIHDNSERPPSVLVAQLRDHLSNGWQTVDGQDVLSALTVEHRLQPFSPDYFTAGSPLFSYAREWRAGLLPQDDGLLPQDRLLPQNAPATETALDEYRQDGVLTLRQLADFVRDPVRSFFRLRLNVWFEQADATSQDQEPFAIDALENWRLQHELIQVQQAALRQRIPREQALAEQLARIARRGELAPGGFTAVLEQDLAEPMADLFTRYEQEREKWPEATADEALSLPDIPLEDWLNELRTDGQGNRCRLVLESGGLLHSTRRSYRFDKLLPFWVAHLAGHLGGQPLHSTLVSKNGTVYLPALEPEQAKVYWQALVDAWREGMRYPLPLAVKSGFRWLETGGEPDQPPDGEAGKAARQCYEEHDPANRKFAESASNAYLARAFPSFDHLWANGEFARWTQQLLAPLYQTLKAASAKSKKSGGQP</sequence>
<proteinExistence type="inferred from homology"/>
<name>E0SCN5_DICD3</name>
<dbReference type="KEGG" id="ddd:Dda3937_02947"/>
<keyword evidence="2 10" id="KW-0547">Nucleotide-binding</keyword>
<dbReference type="NCBIfam" id="TIGR01450">
    <property type="entry name" value="recC"/>
    <property type="match status" value="1"/>
</dbReference>
<dbReference type="SUPFAM" id="SSF52980">
    <property type="entry name" value="Restriction endonuclease-like"/>
    <property type="match status" value="1"/>
</dbReference>
<evidence type="ECO:0000313" key="12">
    <source>
        <dbReference type="EMBL" id="ADM98559.1"/>
    </source>
</evidence>
<comment type="miscellaneous">
    <text evidence="10">In the RecBCD complex, RecB has a slow 3'-5' helicase, an exonuclease activity and loads RecA onto ssDNA, RecD has a fast 5'-3' helicase activity, while RecC stimulates the ATPase and processivity of the RecB helicase and contributes to recognition of the Chi site.</text>
</comment>
<keyword evidence="9 10" id="KW-0234">DNA repair</keyword>
<keyword evidence="4 10" id="KW-0378">Hydrolase</keyword>
<keyword evidence="8 10" id="KW-0238">DNA-binding</keyword>
<organism evidence="12 13">
    <name type="scientific">Dickeya dadantii (strain 3937)</name>
    <name type="common">Erwinia chrysanthemi (strain 3937)</name>
    <dbReference type="NCBI Taxonomy" id="198628"/>
    <lineage>
        <taxon>Bacteria</taxon>
        <taxon>Pseudomonadati</taxon>
        <taxon>Pseudomonadota</taxon>
        <taxon>Gammaproteobacteria</taxon>
        <taxon>Enterobacterales</taxon>
        <taxon>Pectobacteriaceae</taxon>
        <taxon>Dickeya</taxon>
    </lineage>
</organism>
<dbReference type="eggNOG" id="COG1330">
    <property type="taxonomic scope" value="Bacteria"/>
</dbReference>
<dbReference type="PANTHER" id="PTHR30591:SF1">
    <property type="entry name" value="RECBCD ENZYME SUBUNIT RECC"/>
    <property type="match status" value="1"/>
</dbReference>
<keyword evidence="1 10" id="KW-0540">Nuclease</keyword>
<gene>
    <name evidence="10 12" type="primary">recC</name>
    <name evidence="12" type="ordered locus">Dda3937_02947</name>
</gene>
<dbReference type="GO" id="GO:0000724">
    <property type="term" value="P:double-strand break repair via homologous recombination"/>
    <property type="evidence" value="ECO:0007669"/>
    <property type="project" value="UniProtKB-UniRule"/>
</dbReference>
<comment type="subunit">
    <text evidence="10">Heterotrimer of RecB, RecC and RecD. All subunits contribute to DNA-binding.</text>
</comment>
<dbReference type="Gene3D" id="1.10.10.990">
    <property type="match status" value="1"/>
</dbReference>
<evidence type="ECO:0000256" key="10">
    <source>
        <dbReference type="HAMAP-Rule" id="MF_01486"/>
    </source>
</evidence>
<dbReference type="Proteomes" id="UP000006859">
    <property type="component" value="Chromosome"/>
</dbReference>
<dbReference type="Gene3D" id="3.40.50.300">
    <property type="entry name" value="P-loop containing nucleotide triphosphate hydrolases"/>
    <property type="match status" value="2"/>
</dbReference>
<evidence type="ECO:0000256" key="6">
    <source>
        <dbReference type="ARBA" id="ARBA00022839"/>
    </source>
</evidence>
<dbReference type="Gene3D" id="1.10.10.160">
    <property type="match status" value="1"/>
</dbReference>
<dbReference type="GO" id="GO:0003678">
    <property type="term" value="F:DNA helicase activity"/>
    <property type="evidence" value="ECO:0007669"/>
    <property type="project" value="UniProtKB-UniRule"/>
</dbReference>